<protein>
    <submittedName>
        <fullName evidence="1">Protein kinase</fullName>
    </submittedName>
</protein>
<keyword evidence="1" id="KW-0808">Transferase</keyword>
<name>A0ACC1Y9X4_MELAZ</name>
<keyword evidence="1" id="KW-0418">Kinase</keyword>
<proteinExistence type="predicted"/>
<comment type="caution">
    <text evidence="1">The sequence shown here is derived from an EMBL/GenBank/DDBJ whole genome shotgun (WGS) entry which is preliminary data.</text>
</comment>
<gene>
    <name evidence="1" type="ORF">OWV82_008324</name>
</gene>
<evidence type="ECO:0000313" key="2">
    <source>
        <dbReference type="Proteomes" id="UP001164539"/>
    </source>
</evidence>
<organism evidence="1 2">
    <name type="scientific">Melia azedarach</name>
    <name type="common">Chinaberry tree</name>
    <dbReference type="NCBI Taxonomy" id="155640"/>
    <lineage>
        <taxon>Eukaryota</taxon>
        <taxon>Viridiplantae</taxon>
        <taxon>Streptophyta</taxon>
        <taxon>Embryophyta</taxon>
        <taxon>Tracheophyta</taxon>
        <taxon>Spermatophyta</taxon>
        <taxon>Magnoliopsida</taxon>
        <taxon>eudicotyledons</taxon>
        <taxon>Gunneridae</taxon>
        <taxon>Pentapetalae</taxon>
        <taxon>rosids</taxon>
        <taxon>malvids</taxon>
        <taxon>Sapindales</taxon>
        <taxon>Meliaceae</taxon>
        <taxon>Melia</taxon>
    </lineage>
</organism>
<evidence type="ECO:0000313" key="1">
    <source>
        <dbReference type="EMBL" id="KAJ4720506.1"/>
    </source>
</evidence>
<reference evidence="1 2" key="1">
    <citation type="journal article" date="2023" name="Science">
        <title>Complex scaffold remodeling in plant triterpene biosynthesis.</title>
        <authorList>
            <person name="De La Pena R."/>
            <person name="Hodgson H."/>
            <person name="Liu J.C."/>
            <person name="Stephenson M.J."/>
            <person name="Martin A.C."/>
            <person name="Owen C."/>
            <person name="Harkess A."/>
            <person name="Leebens-Mack J."/>
            <person name="Jimenez L.E."/>
            <person name="Osbourn A."/>
            <person name="Sattely E.S."/>
        </authorList>
    </citation>
    <scope>NUCLEOTIDE SEQUENCE [LARGE SCALE GENOMIC DNA]</scope>
    <source>
        <strain evidence="2">cv. JPN11</strain>
        <tissue evidence="1">Leaf</tissue>
    </source>
</reference>
<dbReference type="Proteomes" id="UP001164539">
    <property type="component" value="Chromosome 4"/>
</dbReference>
<dbReference type="EMBL" id="CM051397">
    <property type="protein sequence ID" value="KAJ4720506.1"/>
    <property type="molecule type" value="Genomic_DNA"/>
</dbReference>
<keyword evidence="2" id="KW-1185">Reference proteome</keyword>
<accession>A0ACC1Y9X4</accession>
<sequence length="767" mass="84266">MAKPVHVSYQLLLLIFILSVHLSSQLQFSQFQTLVKVQQLLNYPSLLSSLNNTTDFCNIEPTSSLTLVCYEDNLTQLHITGNNGVPPLPEYFSSDTFFATLGSLSSLKVLSLVSLGLWGQLPGSIVQLSSLEILNLSSNHFNGSIPGQVSSLRNLQTLILDHNNFIGRVPGWLGSLQVLSVLSLKNNSLSGFLPSSLSGLQSLRMLSLSANHLSGEIPGLHNLSNLQVLDLQDNYFGPHFPSLHKKLVTLVLRNNGFQFGIPAELSSYHELQKLDISLNGFVGPFPPSLISLPSITYLDIHGNKLTGLLSQNLSCNPELAYVDLSTNLLTGDLPSCLQLNTKGRLVLYSENCLSNEEQVQHPSNFCHNEALAVKVLPHKQKNKNPNAKSVLASSMVGGTVGGIAIVGVVLLVIRKVQNKNTVEKPSTRLILENASTVNTVKLLSDAKYISQTMKLGASLPAYRSFTLEELKEATDNFHTSSFVCESSHGQIYRGKLTDGTLVAIRSLKMTKRHSHLMHTHHIELISKLRHSHLVSALGHCFDFSMDDSTITTTYLIFEYASNRTLRSCMSEGFPGQKLTWIQRISAAIGVVKGVQFLHTGIVPGIFSNNLKVTDVLLDQNLHVKINCYDLPLLAKTTRKGSAEISSPAIKASILARTQQDDRSDVYDIGVILLEIIVGRPIASQYDVVIAKDLLQVSITMDHAARKSVIDPAVMNECSEESLKTMMELCLRCLSNEPTDRPSVEDVLWNLQFAAQVQNSTQNNQESV</sequence>